<accession>A0A0V0QCZ9</accession>
<evidence type="ECO:0000256" key="2">
    <source>
        <dbReference type="ARBA" id="ARBA00022448"/>
    </source>
</evidence>
<evidence type="ECO:0000256" key="1">
    <source>
        <dbReference type="ARBA" id="ARBA00004141"/>
    </source>
</evidence>
<evidence type="ECO:0000256" key="4">
    <source>
        <dbReference type="ARBA" id="ARBA00022737"/>
    </source>
</evidence>
<keyword evidence="6 9" id="KW-0472">Membrane</keyword>
<evidence type="ECO:0000256" key="5">
    <source>
        <dbReference type="ARBA" id="ARBA00022989"/>
    </source>
</evidence>
<feature type="coiled-coil region" evidence="8">
    <location>
        <begin position="277"/>
        <end position="315"/>
    </location>
</feature>
<gene>
    <name evidence="10" type="ORF">PPERSA_07256</name>
</gene>
<feature type="transmembrane region" description="Helical" evidence="9">
    <location>
        <begin position="152"/>
        <end position="170"/>
    </location>
</feature>
<feature type="transmembrane region" description="Helical" evidence="9">
    <location>
        <begin position="62"/>
        <end position="81"/>
    </location>
</feature>
<feature type="transmembrane region" description="Helical" evidence="9">
    <location>
        <begin position="176"/>
        <end position="194"/>
    </location>
</feature>
<evidence type="ECO:0000256" key="7">
    <source>
        <dbReference type="ARBA" id="ARBA00038475"/>
    </source>
</evidence>
<dbReference type="EMBL" id="LDAU01000196">
    <property type="protein sequence ID" value="KRX00059.1"/>
    <property type="molecule type" value="Genomic_DNA"/>
</dbReference>
<comment type="subcellular location">
    <subcellularLocation>
        <location evidence="1">Membrane</location>
        <topology evidence="1">Multi-pass membrane protein</topology>
    </subcellularLocation>
</comment>
<evidence type="ECO:0000313" key="10">
    <source>
        <dbReference type="EMBL" id="KRX00059.1"/>
    </source>
</evidence>
<comment type="caution">
    <text evidence="10">The sequence shown here is derived from an EMBL/GenBank/DDBJ whole genome shotgun (WGS) entry which is preliminary data.</text>
</comment>
<dbReference type="InterPro" id="IPR016817">
    <property type="entry name" value="MannP-dilichol_defect-1"/>
</dbReference>
<protein>
    <recommendedName>
        <fullName evidence="12">Mannose-P-dolichol utilization defect 1 protein homolog</fullName>
    </recommendedName>
</protein>
<evidence type="ECO:0000256" key="6">
    <source>
        <dbReference type="ARBA" id="ARBA00023136"/>
    </source>
</evidence>
<dbReference type="InParanoid" id="A0A0V0QCZ9"/>
<feature type="transmembrane region" description="Helical" evidence="9">
    <location>
        <begin position="93"/>
        <end position="117"/>
    </location>
</feature>
<evidence type="ECO:0000256" key="8">
    <source>
        <dbReference type="SAM" id="Coils"/>
    </source>
</evidence>
<keyword evidence="4" id="KW-0677">Repeat</keyword>
<dbReference type="PANTHER" id="PTHR12226">
    <property type="entry name" value="MANNOSE-P-DOLICHOL UTILIZATION DEFECT 1 LEC35 -RELATED"/>
    <property type="match status" value="1"/>
</dbReference>
<dbReference type="Gene3D" id="1.20.1280.290">
    <property type="match status" value="1"/>
</dbReference>
<evidence type="ECO:0000313" key="11">
    <source>
        <dbReference type="Proteomes" id="UP000054937"/>
    </source>
</evidence>
<dbReference type="SMART" id="SM00679">
    <property type="entry name" value="CTNS"/>
    <property type="match status" value="2"/>
</dbReference>
<keyword evidence="11" id="KW-1185">Reference proteome</keyword>
<sequence>MKINLNILLVFAIIIVIAESKFSFINNSEYFLPLKILLFDHPVCLRKMHTVQGIKDPECQQILLTKMIGAIIIIFASFLKLPQIMKIITNKSVAGVSLKSILAETLLLSFAIGVNRWKGNPISVYGEQYLLYLQNLVIAGLFYFYDKKQDQIKLISIVIGQFMIAAIFFLKFLPDQIYTFSSLINIAVLFYSRMTQISLNYKNKSTGQIAGLSLLLELIGTIIRSWTILQEAKLDLIVYVALVNANVLIIILAFQMIYYWNSKENDKFKGNPVKTNRDKYLEQLAQIEQEEMQALQRELNGQQEAEQKLEKIISEGKQQLKEKGKKKTE</sequence>
<dbReference type="FunCoup" id="A0A0V0QCZ9">
    <property type="interactions" value="270"/>
</dbReference>
<dbReference type="InterPro" id="IPR006603">
    <property type="entry name" value="PQ-loop_rpt"/>
</dbReference>
<dbReference type="PANTHER" id="PTHR12226:SF2">
    <property type="entry name" value="MANNOSE-P-DOLICHOL UTILIZATION DEFECT 1 PROTEIN"/>
    <property type="match status" value="1"/>
</dbReference>
<evidence type="ECO:0000256" key="3">
    <source>
        <dbReference type="ARBA" id="ARBA00022692"/>
    </source>
</evidence>
<reference evidence="10 11" key="1">
    <citation type="journal article" date="2015" name="Sci. Rep.">
        <title>Genome of the facultative scuticociliatosis pathogen Pseudocohnilembus persalinus provides insight into its virulence through horizontal gene transfer.</title>
        <authorList>
            <person name="Xiong J."/>
            <person name="Wang G."/>
            <person name="Cheng J."/>
            <person name="Tian M."/>
            <person name="Pan X."/>
            <person name="Warren A."/>
            <person name="Jiang C."/>
            <person name="Yuan D."/>
            <person name="Miao W."/>
        </authorList>
    </citation>
    <scope>NUCLEOTIDE SEQUENCE [LARGE SCALE GENOMIC DNA]</scope>
    <source>
        <strain evidence="10">36N120E</strain>
    </source>
</reference>
<dbReference type="GO" id="GO:0016020">
    <property type="term" value="C:membrane"/>
    <property type="evidence" value="ECO:0007669"/>
    <property type="project" value="UniProtKB-SubCell"/>
</dbReference>
<keyword evidence="3 9" id="KW-0812">Transmembrane</keyword>
<feature type="transmembrane region" description="Helical" evidence="9">
    <location>
        <begin position="7"/>
        <end position="25"/>
    </location>
</feature>
<evidence type="ECO:0008006" key="12">
    <source>
        <dbReference type="Google" id="ProtNLM"/>
    </source>
</evidence>
<evidence type="ECO:0000256" key="9">
    <source>
        <dbReference type="SAM" id="Phobius"/>
    </source>
</evidence>
<dbReference type="AlphaFoldDB" id="A0A0V0QCZ9"/>
<feature type="transmembrane region" description="Helical" evidence="9">
    <location>
        <begin position="129"/>
        <end position="145"/>
    </location>
</feature>
<comment type="similarity">
    <text evidence="7">Belongs to the MPDU1 (TC 2.A.43.3) family.</text>
</comment>
<keyword evidence="8" id="KW-0175">Coiled coil</keyword>
<feature type="transmembrane region" description="Helical" evidence="9">
    <location>
        <begin position="236"/>
        <end position="260"/>
    </location>
</feature>
<name>A0A0V0QCZ9_PSEPJ</name>
<dbReference type="OrthoDB" id="312029at2759"/>
<keyword evidence="2" id="KW-0813">Transport</keyword>
<proteinExistence type="inferred from homology"/>
<dbReference type="Pfam" id="PF04193">
    <property type="entry name" value="PQ-loop"/>
    <property type="match status" value="2"/>
</dbReference>
<dbReference type="Proteomes" id="UP000054937">
    <property type="component" value="Unassembled WGS sequence"/>
</dbReference>
<feature type="transmembrane region" description="Helical" evidence="9">
    <location>
        <begin position="206"/>
        <end position="224"/>
    </location>
</feature>
<organism evidence="10 11">
    <name type="scientific">Pseudocohnilembus persalinus</name>
    <name type="common">Ciliate</name>
    <dbReference type="NCBI Taxonomy" id="266149"/>
    <lineage>
        <taxon>Eukaryota</taxon>
        <taxon>Sar</taxon>
        <taxon>Alveolata</taxon>
        <taxon>Ciliophora</taxon>
        <taxon>Intramacronucleata</taxon>
        <taxon>Oligohymenophorea</taxon>
        <taxon>Scuticociliatia</taxon>
        <taxon>Philasterida</taxon>
        <taxon>Pseudocohnilembidae</taxon>
        <taxon>Pseudocohnilembus</taxon>
    </lineage>
</organism>
<keyword evidence="5 9" id="KW-1133">Transmembrane helix</keyword>